<organism evidence="2 3">
    <name type="scientific">Rhipicephalus sanguineus</name>
    <name type="common">Brown dog tick</name>
    <name type="synonym">Ixodes sanguineus</name>
    <dbReference type="NCBI Taxonomy" id="34632"/>
    <lineage>
        <taxon>Eukaryota</taxon>
        <taxon>Metazoa</taxon>
        <taxon>Ecdysozoa</taxon>
        <taxon>Arthropoda</taxon>
        <taxon>Chelicerata</taxon>
        <taxon>Arachnida</taxon>
        <taxon>Acari</taxon>
        <taxon>Parasitiformes</taxon>
        <taxon>Ixodida</taxon>
        <taxon>Ixodoidea</taxon>
        <taxon>Ixodidae</taxon>
        <taxon>Rhipicephalinae</taxon>
        <taxon>Rhipicephalus</taxon>
        <taxon>Rhipicephalus</taxon>
    </lineage>
</organism>
<dbReference type="OrthoDB" id="2105077at2759"/>
<keyword evidence="3" id="KW-1185">Reference proteome</keyword>
<evidence type="ECO:0000313" key="3">
    <source>
        <dbReference type="Proteomes" id="UP000821837"/>
    </source>
</evidence>
<dbReference type="PANTHER" id="PTHR33236:SF11">
    <property type="entry name" value="CUB DOMAIN-CONTAINING PROTEIN"/>
    <property type="match status" value="1"/>
</dbReference>
<accession>A0A9D4PH68</accession>
<dbReference type="Pfam" id="PF26080">
    <property type="entry name" value="CUB_animal"/>
    <property type="match status" value="1"/>
</dbReference>
<evidence type="ECO:0000313" key="2">
    <source>
        <dbReference type="EMBL" id="KAH7939811.1"/>
    </source>
</evidence>
<reference evidence="2" key="1">
    <citation type="journal article" date="2020" name="Cell">
        <title>Large-Scale Comparative Analyses of Tick Genomes Elucidate Their Genetic Diversity and Vector Capacities.</title>
        <authorList>
            <consortium name="Tick Genome and Microbiome Consortium (TIGMIC)"/>
            <person name="Jia N."/>
            <person name="Wang J."/>
            <person name="Shi W."/>
            <person name="Du L."/>
            <person name="Sun Y."/>
            <person name="Zhan W."/>
            <person name="Jiang J.F."/>
            <person name="Wang Q."/>
            <person name="Zhang B."/>
            <person name="Ji P."/>
            <person name="Bell-Sakyi L."/>
            <person name="Cui X.M."/>
            <person name="Yuan T.T."/>
            <person name="Jiang B.G."/>
            <person name="Yang W.F."/>
            <person name="Lam T.T."/>
            <person name="Chang Q.C."/>
            <person name="Ding S.J."/>
            <person name="Wang X.J."/>
            <person name="Zhu J.G."/>
            <person name="Ruan X.D."/>
            <person name="Zhao L."/>
            <person name="Wei J.T."/>
            <person name="Ye R.Z."/>
            <person name="Que T.C."/>
            <person name="Du C.H."/>
            <person name="Zhou Y.H."/>
            <person name="Cheng J.X."/>
            <person name="Dai P.F."/>
            <person name="Guo W.B."/>
            <person name="Han X.H."/>
            <person name="Huang E.J."/>
            <person name="Li L.F."/>
            <person name="Wei W."/>
            <person name="Gao Y.C."/>
            <person name="Liu J.Z."/>
            <person name="Shao H.Z."/>
            <person name="Wang X."/>
            <person name="Wang C.C."/>
            <person name="Yang T.C."/>
            <person name="Huo Q.B."/>
            <person name="Li W."/>
            <person name="Chen H.Y."/>
            <person name="Chen S.E."/>
            <person name="Zhou L.G."/>
            <person name="Ni X.B."/>
            <person name="Tian J.H."/>
            <person name="Sheng Y."/>
            <person name="Liu T."/>
            <person name="Pan Y.S."/>
            <person name="Xia L.Y."/>
            <person name="Li J."/>
            <person name="Zhao F."/>
            <person name="Cao W.C."/>
        </authorList>
    </citation>
    <scope>NUCLEOTIDE SEQUENCE</scope>
    <source>
        <strain evidence="2">Rsan-2018</strain>
    </source>
</reference>
<dbReference type="EMBL" id="JABSTV010001254">
    <property type="protein sequence ID" value="KAH7939811.1"/>
    <property type="molecule type" value="Genomic_DNA"/>
</dbReference>
<dbReference type="VEuPathDB" id="VectorBase:RSAN_053166"/>
<sequence length="461" mass="49941">MNHSSTCKLQPLLPLAGGFFNWVEFANEPCISRNGFSGVCLTSSECNLHGGATNGRCAQGYGVCCQVSRSCGEVITRNNSYFVDPSSVGGSLTPGPNGLLCSVTVYKVDPTVCQLRLNMERFDIIGPDVSHVSGVCSHDAFHVSGQDENSVVPLICGVNNGQHVYVSVSQPSGPVRLSIFLAPNATHRNWKIRVIQLPCGSQRLAPSGCLQYHEDPTGVVSSFNYGSDSPSAGSGIGRIERGYPNFSRYSICFRLAAGTCSLRLAKDGPFGVYADPAPGNVLDPGRSVTNRCEEFRFRSPLQADFLMLGVQPFCGDDFPDSLEMEDTGAMIITFVANGTHRPEYAGFRLRYQMVPCVRRRHNLDTDSATRMPVQALFFQAPTTSLPHVSAYSASDGLASTPSGDVQQEFPSIPEPEVYTESGYFPEPDGHIPSGQVVLYHKGVYKDLVMKIVRNLVSVGRK</sequence>
<dbReference type="AlphaFoldDB" id="A0A9D4PH68"/>
<evidence type="ECO:0000259" key="1">
    <source>
        <dbReference type="Pfam" id="PF26080"/>
    </source>
</evidence>
<feature type="domain" description="CUB" evidence="1">
    <location>
        <begin position="206"/>
        <end position="353"/>
    </location>
</feature>
<gene>
    <name evidence="2" type="ORF">HPB52_017743</name>
</gene>
<protein>
    <recommendedName>
        <fullName evidence="1">CUB domain-containing protein</fullName>
    </recommendedName>
</protein>
<dbReference type="InterPro" id="IPR058698">
    <property type="entry name" value="CUB_metazoa"/>
</dbReference>
<proteinExistence type="predicted"/>
<reference evidence="2" key="2">
    <citation type="submission" date="2021-09" db="EMBL/GenBank/DDBJ databases">
        <authorList>
            <person name="Jia N."/>
            <person name="Wang J."/>
            <person name="Shi W."/>
            <person name="Du L."/>
            <person name="Sun Y."/>
            <person name="Zhan W."/>
            <person name="Jiang J."/>
            <person name="Wang Q."/>
            <person name="Zhang B."/>
            <person name="Ji P."/>
            <person name="Sakyi L.B."/>
            <person name="Cui X."/>
            <person name="Yuan T."/>
            <person name="Jiang B."/>
            <person name="Yang W."/>
            <person name="Lam T.T.-Y."/>
            <person name="Chang Q."/>
            <person name="Ding S."/>
            <person name="Wang X."/>
            <person name="Zhu J."/>
            <person name="Ruan X."/>
            <person name="Zhao L."/>
            <person name="Wei J."/>
            <person name="Que T."/>
            <person name="Du C."/>
            <person name="Cheng J."/>
            <person name="Dai P."/>
            <person name="Han X."/>
            <person name="Huang E."/>
            <person name="Gao Y."/>
            <person name="Liu J."/>
            <person name="Shao H."/>
            <person name="Ye R."/>
            <person name="Li L."/>
            <person name="Wei W."/>
            <person name="Wang X."/>
            <person name="Wang C."/>
            <person name="Huo Q."/>
            <person name="Li W."/>
            <person name="Guo W."/>
            <person name="Chen H."/>
            <person name="Chen S."/>
            <person name="Zhou L."/>
            <person name="Zhou L."/>
            <person name="Ni X."/>
            <person name="Tian J."/>
            <person name="Zhou Y."/>
            <person name="Sheng Y."/>
            <person name="Liu T."/>
            <person name="Pan Y."/>
            <person name="Xia L."/>
            <person name="Li J."/>
            <person name="Zhao F."/>
            <person name="Cao W."/>
        </authorList>
    </citation>
    <scope>NUCLEOTIDE SEQUENCE</scope>
    <source>
        <strain evidence="2">Rsan-2018</strain>
        <tissue evidence="2">Larvae</tissue>
    </source>
</reference>
<dbReference type="PANTHER" id="PTHR33236">
    <property type="entry name" value="INTRAFLAGELLAR TRANSPORT PROTEIN 122 FAMILY PROTEIN-RELATED"/>
    <property type="match status" value="1"/>
</dbReference>
<name>A0A9D4PH68_RHISA</name>
<dbReference type="OMA" id="NWVEFAN"/>
<dbReference type="Proteomes" id="UP000821837">
    <property type="component" value="Chromosome 8"/>
</dbReference>
<comment type="caution">
    <text evidence="2">The sequence shown here is derived from an EMBL/GenBank/DDBJ whole genome shotgun (WGS) entry which is preliminary data.</text>
</comment>